<evidence type="ECO:0000313" key="1">
    <source>
        <dbReference type="EMBL" id="MER6432138.1"/>
    </source>
</evidence>
<dbReference type="EMBL" id="JBEPAZ010000037">
    <property type="protein sequence ID" value="MER6432138.1"/>
    <property type="molecule type" value="Genomic_DNA"/>
</dbReference>
<sequence>MPTPPPHAKVIPGGTIQRRGIGAYVSSVSRPALWELPHADVCRSETGAAASHTLQQHIKKFTARYRAKLLAKAATVSTHAGSAAAACGVEGGQRWRVLLLMVTRTIEPAAFLADPRVPSTTADDLTAVLTRAHDPEPGWVPVTPLPR</sequence>
<comment type="caution">
    <text evidence="1">The sequence shown here is derived from an EMBL/GenBank/DDBJ whole genome shotgun (WGS) entry which is preliminary data.</text>
</comment>
<name>A0ABV1UEL0_9ACTN</name>
<gene>
    <name evidence="1" type="ORF">ABT272_31115</name>
</gene>
<dbReference type="RefSeq" id="WP_352064973.1">
    <property type="nucleotide sequence ID" value="NZ_JBEPAZ010000037.1"/>
</dbReference>
<keyword evidence="2" id="KW-1185">Reference proteome</keyword>
<dbReference type="Proteomes" id="UP001470023">
    <property type="component" value="Unassembled WGS sequence"/>
</dbReference>
<protein>
    <submittedName>
        <fullName evidence="1">Uncharacterized protein</fullName>
    </submittedName>
</protein>
<organism evidence="1 2">
    <name type="scientific">Streptomyces sp. 900105245</name>
    <dbReference type="NCBI Taxonomy" id="3154379"/>
    <lineage>
        <taxon>Bacteria</taxon>
        <taxon>Bacillati</taxon>
        <taxon>Actinomycetota</taxon>
        <taxon>Actinomycetes</taxon>
        <taxon>Kitasatosporales</taxon>
        <taxon>Streptomycetaceae</taxon>
        <taxon>Streptomyces</taxon>
    </lineage>
</organism>
<reference evidence="1 2" key="1">
    <citation type="submission" date="2024-06" db="EMBL/GenBank/DDBJ databases">
        <title>The Natural Products Discovery Center: Release of the First 8490 Sequenced Strains for Exploring Actinobacteria Biosynthetic Diversity.</title>
        <authorList>
            <person name="Kalkreuter E."/>
            <person name="Kautsar S.A."/>
            <person name="Yang D."/>
            <person name="Bader C.D."/>
            <person name="Teijaro C.N."/>
            <person name="Fluegel L."/>
            <person name="Davis C.M."/>
            <person name="Simpson J.R."/>
            <person name="Lauterbach L."/>
            <person name="Steele A.D."/>
            <person name="Gui C."/>
            <person name="Meng S."/>
            <person name="Li G."/>
            <person name="Viehrig K."/>
            <person name="Ye F."/>
            <person name="Su P."/>
            <person name="Kiefer A.F."/>
            <person name="Nichols A."/>
            <person name="Cepeda A.J."/>
            <person name="Yan W."/>
            <person name="Fan B."/>
            <person name="Jiang Y."/>
            <person name="Adhikari A."/>
            <person name="Zheng C.-J."/>
            <person name="Schuster L."/>
            <person name="Cowan T.M."/>
            <person name="Smanski M.J."/>
            <person name="Chevrette M.G."/>
            <person name="De Carvalho L.P.S."/>
            <person name="Shen B."/>
        </authorList>
    </citation>
    <scope>NUCLEOTIDE SEQUENCE [LARGE SCALE GENOMIC DNA]</scope>
    <source>
        <strain evidence="1 2">NPDC001166</strain>
    </source>
</reference>
<proteinExistence type="predicted"/>
<evidence type="ECO:0000313" key="2">
    <source>
        <dbReference type="Proteomes" id="UP001470023"/>
    </source>
</evidence>
<accession>A0ABV1UEL0</accession>